<dbReference type="OrthoDB" id="10248542at2759"/>
<protein>
    <recommendedName>
        <fullName evidence="4">Proteasome subunit beta</fullName>
    </recommendedName>
</protein>
<evidence type="ECO:0000313" key="6">
    <source>
        <dbReference type="Proteomes" id="UP000217199"/>
    </source>
</evidence>
<dbReference type="InterPro" id="IPR016295">
    <property type="entry name" value="Proteasome_beta4"/>
</dbReference>
<dbReference type="EMBL" id="NBII01000011">
    <property type="protein sequence ID" value="PAV15001.1"/>
    <property type="molecule type" value="Genomic_DNA"/>
</dbReference>
<evidence type="ECO:0000313" key="5">
    <source>
        <dbReference type="EMBL" id="PAV15001.1"/>
    </source>
</evidence>
<dbReference type="PROSITE" id="PS00854">
    <property type="entry name" value="PROTEASOME_BETA_1"/>
    <property type="match status" value="1"/>
</dbReference>
<evidence type="ECO:0000256" key="1">
    <source>
        <dbReference type="ARBA" id="ARBA00022490"/>
    </source>
</evidence>
<dbReference type="GO" id="GO:0051603">
    <property type="term" value="P:proteolysis involved in protein catabolic process"/>
    <property type="evidence" value="ECO:0007669"/>
    <property type="project" value="InterPro"/>
</dbReference>
<dbReference type="InParanoid" id="A0A286U5X8"/>
<dbReference type="Pfam" id="PF00227">
    <property type="entry name" value="Proteasome"/>
    <property type="match status" value="1"/>
</dbReference>
<keyword evidence="3 4" id="KW-0539">Nucleus</keyword>
<dbReference type="Proteomes" id="UP000217199">
    <property type="component" value="Unassembled WGS sequence"/>
</dbReference>
<dbReference type="PANTHER" id="PTHR32194:SF6">
    <property type="entry name" value="PROTEASOME SUBUNIT BETA"/>
    <property type="match status" value="1"/>
</dbReference>
<keyword evidence="2 4" id="KW-0647">Proteasome</keyword>
<accession>A0A286U5X8</accession>
<organism evidence="5 6">
    <name type="scientific">Pyrrhoderma noxium</name>
    <dbReference type="NCBI Taxonomy" id="2282107"/>
    <lineage>
        <taxon>Eukaryota</taxon>
        <taxon>Fungi</taxon>
        <taxon>Dikarya</taxon>
        <taxon>Basidiomycota</taxon>
        <taxon>Agaricomycotina</taxon>
        <taxon>Agaricomycetes</taxon>
        <taxon>Hymenochaetales</taxon>
        <taxon>Hymenochaetaceae</taxon>
        <taxon>Pyrrhoderma</taxon>
    </lineage>
</organism>
<reference evidence="5 6" key="1">
    <citation type="journal article" date="2017" name="Mol. Ecol.">
        <title>Comparative and population genomic landscape of Phellinus noxius: A hypervariable fungus causing root rot in trees.</title>
        <authorList>
            <person name="Chung C.L."/>
            <person name="Lee T.J."/>
            <person name="Akiba M."/>
            <person name="Lee H.H."/>
            <person name="Kuo T.H."/>
            <person name="Liu D."/>
            <person name="Ke H.M."/>
            <person name="Yokoi T."/>
            <person name="Roa M.B."/>
            <person name="Lu M.J."/>
            <person name="Chang Y.Y."/>
            <person name="Ann P.J."/>
            <person name="Tsai J.N."/>
            <person name="Chen C.Y."/>
            <person name="Tzean S.S."/>
            <person name="Ota Y."/>
            <person name="Hattori T."/>
            <person name="Sahashi N."/>
            <person name="Liou R.F."/>
            <person name="Kikuchi T."/>
            <person name="Tsai I.J."/>
        </authorList>
    </citation>
    <scope>NUCLEOTIDE SEQUENCE [LARGE SCALE GENOMIC DNA]</scope>
    <source>
        <strain evidence="5 6">FFPRI411160</strain>
    </source>
</reference>
<name>A0A286U5X8_9AGAM</name>
<gene>
    <name evidence="5" type="ORF">PNOK_0955400</name>
</gene>
<dbReference type="GO" id="GO:0005634">
    <property type="term" value="C:nucleus"/>
    <property type="evidence" value="ECO:0007669"/>
    <property type="project" value="UniProtKB-SubCell"/>
</dbReference>
<sequence length="267" mass="30120">MDHFPTNWGRPRSEAVDQYNTYPLHNRPYNGPKDTFSDSMQRTQQPIVTGTSVLAIHYKDGIMMAADCLASYGSLARFKDVQRLHSVGSYTVLAASGDMSDFQYIQQLLDDLLIEEETTKDDDHKLGPEEIHEYLSQVMYARRSRFDPLWNSLLVGGFKDGKKFLAYVDLLGVTYKSTTMATGYGAYIAQPLLRSAVEGHENELTEEEARKILENSLRVLYYRDARSLNKFQIATITAEGATISESKSLPTEWAFAEGIRGYGAQTQ</sequence>
<dbReference type="Gene3D" id="3.60.20.10">
    <property type="entry name" value="Glutamine Phosphoribosylpyrophosphate, subunit 1, domain 1"/>
    <property type="match status" value="1"/>
</dbReference>
<keyword evidence="1 4" id="KW-0963">Cytoplasm</keyword>
<dbReference type="PROSITE" id="PS51476">
    <property type="entry name" value="PROTEASOME_BETA_2"/>
    <property type="match status" value="1"/>
</dbReference>
<proteinExistence type="inferred from homology"/>
<dbReference type="SUPFAM" id="SSF56235">
    <property type="entry name" value="N-terminal nucleophile aminohydrolases (Ntn hydrolases)"/>
    <property type="match status" value="1"/>
</dbReference>
<dbReference type="GO" id="GO:0019774">
    <property type="term" value="C:proteasome core complex, beta-subunit complex"/>
    <property type="evidence" value="ECO:0007669"/>
    <property type="project" value="UniProtKB-UniRule"/>
</dbReference>
<comment type="caution">
    <text evidence="5">The sequence shown here is derived from an EMBL/GenBank/DDBJ whole genome shotgun (WGS) entry which is preliminary data.</text>
</comment>
<dbReference type="InterPro" id="IPR023333">
    <property type="entry name" value="Proteasome_suB-type"/>
</dbReference>
<dbReference type="PIRSF" id="PIRSF001213">
    <property type="entry name" value="Psome_endopept_beta"/>
    <property type="match status" value="1"/>
</dbReference>
<dbReference type="GO" id="GO:0005737">
    <property type="term" value="C:cytoplasm"/>
    <property type="evidence" value="ECO:0007669"/>
    <property type="project" value="UniProtKB-SubCell"/>
</dbReference>
<dbReference type="STRING" id="2282107.A0A286U5X8"/>
<dbReference type="InterPro" id="IPR029055">
    <property type="entry name" value="Ntn_hydrolases_N"/>
</dbReference>
<evidence type="ECO:0000256" key="3">
    <source>
        <dbReference type="ARBA" id="ARBA00023242"/>
    </source>
</evidence>
<dbReference type="PANTHER" id="PTHR32194">
    <property type="entry name" value="METALLOPROTEASE TLDD"/>
    <property type="match status" value="1"/>
</dbReference>
<comment type="function">
    <text evidence="4">Non-catalytic component of the proteasome.</text>
</comment>
<evidence type="ECO:0000256" key="4">
    <source>
        <dbReference type="PIRNR" id="PIRNR001213"/>
    </source>
</evidence>
<dbReference type="CDD" id="cd03760">
    <property type="entry name" value="proteasome_beta_type_4"/>
    <property type="match status" value="1"/>
</dbReference>
<evidence type="ECO:0000256" key="2">
    <source>
        <dbReference type="ARBA" id="ARBA00022942"/>
    </source>
</evidence>
<keyword evidence="6" id="KW-1185">Reference proteome</keyword>
<dbReference type="FunCoup" id="A0A286U5X8">
    <property type="interactions" value="764"/>
</dbReference>
<comment type="subcellular location">
    <subcellularLocation>
        <location evidence="4">Cytoplasm</location>
    </subcellularLocation>
    <subcellularLocation>
        <location evidence="4">Nucleus</location>
    </subcellularLocation>
</comment>
<comment type="similarity">
    <text evidence="4">Belongs to the peptidase T1B family.</text>
</comment>
<dbReference type="FunFam" id="3.60.20.10:FF:000014">
    <property type="entry name" value="Proteasome subunit beta type-7"/>
    <property type="match status" value="1"/>
</dbReference>
<dbReference type="InterPro" id="IPR001353">
    <property type="entry name" value="Proteasome_sua/b"/>
</dbReference>
<dbReference type="InterPro" id="IPR016050">
    <property type="entry name" value="Proteasome_bsu_CS"/>
</dbReference>
<dbReference type="AlphaFoldDB" id="A0A286U5X8"/>